<gene>
    <name evidence="8" type="ORF">FD16_GL002482</name>
</gene>
<dbReference type="PANTHER" id="PTHR40074">
    <property type="entry name" value="O-ACETYLTRANSFERASE WECH"/>
    <property type="match status" value="1"/>
</dbReference>
<dbReference type="OrthoDB" id="569695at2"/>
<accession>A0A0R1W9W5</accession>
<keyword evidence="5 7" id="KW-1133">Transmembrane helix</keyword>
<name>A0A0R1W9W5_9LACO</name>
<reference evidence="8 9" key="1">
    <citation type="journal article" date="2015" name="Genome Announc.">
        <title>Expanding the biotechnology potential of lactobacilli through comparative genomics of 213 strains and associated genera.</title>
        <authorList>
            <person name="Sun Z."/>
            <person name="Harris H.M."/>
            <person name="McCann A."/>
            <person name="Guo C."/>
            <person name="Argimon S."/>
            <person name="Zhang W."/>
            <person name="Yang X."/>
            <person name="Jeffery I.B."/>
            <person name="Cooney J.C."/>
            <person name="Kagawa T.F."/>
            <person name="Liu W."/>
            <person name="Song Y."/>
            <person name="Salvetti E."/>
            <person name="Wrobel A."/>
            <person name="Rasinkangas P."/>
            <person name="Parkhill J."/>
            <person name="Rea M.C."/>
            <person name="O'Sullivan O."/>
            <person name="Ritari J."/>
            <person name="Douillard F.P."/>
            <person name="Paul Ross R."/>
            <person name="Yang R."/>
            <person name="Briner A.E."/>
            <person name="Felis G.E."/>
            <person name="de Vos W.M."/>
            <person name="Barrangou R."/>
            <person name="Klaenhammer T.R."/>
            <person name="Caufield P.W."/>
            <person name="Cui Y."/>
            <person name="Zhang H."/>
            <person name="O'Toole P.W."/>
        </authorList>
    </citation>
    <scope>NUCLEOTIDE SEQUENCE [LARGE SCALE GENOMIC DNA]</scope>
    <source>
        <strain evidence="8 9">DSM 5007</strain>
    </source>
</reference>
<evidence type="ECO:0000256" key="5">
    <source>
        <dbReference type="ARBA" id="ARBA00022989"/>
    </source>
</evidence>
<feature type="transmembrane region" description="Helical" evidence="7">
    <location>
        <begin position="12"/>
        <end position="32"/>
    </location>
</feature>
<dbReference type="RefSeq" id="WP_010621812.1">
    <property type="nucleotide sequence ID" value="NZ_AZGF01000009.1"/>
</dbReference>
<comment type="caution">
    <text evidence="8">The sequence shown here is derived from an EMBL/GenBank/DDBJ whole genome shotgun (WGS) entry which is preliminary data.</text>
</comment>
<evidence type="ECO:0000313" key="9">
    <source>
        <dbReference type="Proteomes" id="UP000051820"/>
    </source>
</evidence>
<keyword evidence="6 7" id="KW-0472">Membrane</keyword>
<evidence type="ECO:0000256" key="1">
    <source>
        <dbReference type="ARBA" id="ARBA00004651"/>
    </source>
</evidence>
<feature type="transmembrane region" description="Helical" evidence="7">
    <location>
        <begin position="259"/>
        <end position="284"/>
    </location>
</feature>
<dbReference type="GO" id="GO:0009246">
    <property type="term" value="P:enterobacterial common antigen biosynthetic process"/>
    <property type="evidence" value="ECO:0007669"/>
    <property type="project" value="TreeGrafter"/>
</dbReference>
<organism evidence="8 9">
    <name type="scientific">Paucilactobacillus suebicus DSM 5007 = KCTC 3549</name>
    <dbReference type="NCBI Taxonomy" id="1423807"/>
    <lineage>
        <taxon>Bacteria</taxon>
        <taxon>Bacillati</taxon>
        <taxon>Bacillota</taxon>
        <taxon>Bacilli</taxon>
        <taxon>Lactobacillales</taxon>
        <taxon>Lactobacillaceae</taxon>
        <taxon>Paucilactobacillus</taxon>
    </lineage>
</organism>
<dbReference type="EMBL" id="AZGF01000009">
    <property type="protein sequence ID" value="KRM12297.1"/>
    <property type="molecule type" value="Genomic_DNA"/>
</dbReference>
<dbReference type="GO" id="GO:0016413">
    <property type="term" value="F:O-acetyltransferase activity"/>
    <property type="evidence" value="ECO:0007669"/>
    <property type="project" value="TreeGrafter"/>
</dbReference>
<protein>
    <recommendedName>
        <fullName evidence="10">Integral membrane protein</fullName>
    </recommendedName>
</protein>
<evidence type="ECO:0000256" key="4">
    <source>
        <dbReference type="ARBA" id="ARBA00022692"/>
    </source>
</evidence>
<feature type="transmembrane region" description="Helical" evidence="7">
    <location>
        <begin position="161"/>
        <end position="178"/>
    </location>
</feature>
<comment type="subcellular location">
    <subcellularLocation>
        <location evidence="1">Cell membrane</location>
        <topology evidence="1">Multi-pass membrane protein</topology>
    </subcellularLocation>
</comment>
<dbReference type="GO" id="GO:0005886">
    <property type="term" value="C:plasma membrane"/>
    <property type="evidence" value="ECO:0007669"/>
    <property type="project" value="UniProtKB-SubCell"/>
</dbReference>
<dbReference type="PANTHER" id="PTHR40074:SF2">
    <property type="entry name" value="O-ACETYLTRANSFERASE WECH"/>
    <property type="match status" value="1"/>
</dbReference>
<keyword evidence="4 7" id="KW-0812">Transmembrane</keyword>
<dbReference type="STRING" id="1423807.FD16_GL002482"/>
<keyword evidence="9" id="KW-1185">Reference proteome</keyword>
<comment type="similarity">
    <text evidence="2">Belongs to the acyltransferase 3 family.</text>
</comment>
<feature type="transmembrane region" description="Helical" evidence="7">
    <location>
        <begin position="44"/>
        <end position="64"/>
    </location>
</feature>
<dbReference type="AlphaFoldDB" id="A0A0R1W9W5"/>
<keyword evidence="3" id="KW-1003">Cell membrane</keyword>
<feature type="transmembrane region" description="Helical" evidence="7">
    <location>
        <begin position="198"/>
        <end position="216"/>
    </location>
</feature>
<evidence type="ECO:0000256" key="7">
    <source>
        <dbReference type="SAM" id="Phobius"/>
    </source>
</evidence>
<evidence type="ECO:0000313" key="8">
    <source>
        <dbReference type="EMBL" id="KRM12297.1"/>
    </source>
</evidence>
<feature type="transmembrane region" description="Helical" evidence="7">
    <location>
        <begin position="296"/>
        <end position="315"/>
    </location>
</feature>
<feature type="transmembrane region" description="Helical" evidence="7">
    <location>
        <begin position="327"/>
        <end position="353"/>
    </location>
</feature>
<evidence type="ECO:0000256" key="3">
    <source>
        <dbReference type="ARBA" id="ARBA00022475"/>
    </source>
</evidence>
<evidence type="ECO:0008006" key="10">
    <source>
        <dbReference type="Google" id="ProtNLM"/>
    </source>
</evidence>
<dbReference type="PATRIC" id="fig|1423807.3.peg.2566"/>
<sequence>MKSAQDHIDIGDYMKLAACTAVMLQPILQYALNAGVSSHAQMAIGFVYDLIKFTAPAFIFGILYTTTRLTIDNNITYRQYLKQQWHALFIPTIWWTSIYLLMIPSVQQVEHYTDWKSFLWQFINGNAAPHLWYNTMMLQFIMIMPIFWVIGRFCLSNVRRVIAVSSVVILLSCAWIWFYDFNVLYGPHAKSWYLLDRFFISFLIYGVFGVLSWQNNETFYRVIPKIKWIIVIVAILAFVWTGIQMVYRGLPVSLPSAAYYQPSMIIYDLAIIGLISILGIFQITKHSSFTVFVHRFAAFAYKAFLSNVFWSYLIWELFGQKLANKSLFIGIFVVYLLTWLLSFASAFIINTVWTMIKVRIR</sequence>
<feature type="transmembrane region" description="Helical" evidence="7">
    <location>
        <begin position="228"/>
        <end position="247"/>
    </location>
</feature>
<evidence type="ECO:0000256" key="2">
    <source>
        <dbReference type="ARBA" id="ARBA00007400"/>
    </source>
</evidence>
<feature type="transmembrane region" description="Helical" evidence="7">
    <location>
        <begin position="131"/>
        <end position="149"/>
    </location>
</feature>
<proteinExistence type="inferred from homology"/>
<evidence type="ECO:0000256" key="6">
    <source>
        <dbReference type="ARBA" id="ARBA00023136"/>
    </source>
</evidence>
<dbReference type="Proteomes" id="UP000051820">
    <property type="component" value="Unassembled WGS sequence"/>
</dbReference>
<feature type="transmembrane region" description="Helical" evidence="7">
    <location>
        <begin position="85"/>
        <end position="106"/>
    </location>
</feature>
<dbReference type="eggNOG" id="COG1835">
    <property type="taxonomic scope" value="Bacteria"/>
</dbReference>